<dbReference type="InterPro" id="IPR036429">
    <property type="entry name" value="SpoA-like_sf"/>
</dbReference>
<comment type="subcellular location">
    <subcellularLocation>
        <location evidence="1">Bacterial flagellum basal body</location>
    </subcellularLocation>
    <subcellularLocation>
        <location evidence="2">Cell inner membrane</location>
        <topology evidence="2">Peripheral membrane protein</topology>
    </subcellularLocation>
</comment>
<evidence type="ECO:0000256" key="12">
    <source>
        <dbReference type="NCBIfam" id="TIGR01397"/>
    </source>
</evidence>
<keyword evidence="6" id="KW-0145">Chemotaxis</keyword>
<keyword evidence="14" id="KW-0969">Cilium</keyword>
<evidence type="ECO:0000256" key="1">
    <source>
        <dbReference type="ARBA" id="ARBA00004117"/>
    </source>
</evidence>
<keyword evidence="7" id="KW-0997">Cell inner membrane</keyword>
<dbReference type="InterPro" id="IPR028976">
    <property type="entry name" value="CheC-like_sf"/>
</dbReference>
<dbReference type="PANTHER" id="PTHR30034">
    <property type="entry name" value="FLAGELLAR MOTOR SWITCH PROTEIN FLIM"/>
    <property type="match status" value="1"/>
</dbReference>
<evidence type="ECO:0000256" key="11">
    <source>
        <dbReference type="ARBA" id="ARBA00025044"/>
    </source>
</evidence>
<comment type="similarity">
    <text evidence="3">Belongs to the FliM family.</text>
</comment>
<dbReference type="SUPFAM" id="SSF101801">
    <property type="entry name" value="Surface presentation of antigens (SPOA)"/>
    <property type="match status" value="1"/>
</dbReference>
<evidence type="ECO:0000256" key="4">
    <source>
        <dbReference type="ARBA" id="ARBA00021898"/>
    </source>
</evidence>
<dbReference type="GO" id="GO:0071978">
    <property type="term" value="P:bacterial-type flagellum-dependent swarming motility"/>
    <property type="evidence" value="ECO:0007669"/>
    <property type="project" value="TreeGrafter"/>
</dbReference>
<dbReference type="InterPro" id="IPR001543">
    <property type="entry name" value="FliN-like_C"/>
</dbReference>
<evidence type="ECO:0000256" key="2">
    <source>
        <dbReference type="ARBA" id="ARBA00004417"/>
    </source>
</evidence>
<dbReference type="PIRSF" id="PIRSF002888">
    <property type="entry name" value="FliM"/>
    <property type="match status" value="1"/>
</dbReference>
<dbReference type="GO" id="GO:0005886">
    <property type="term" value="C:plasma membrane"/>
    <property type="evidence" value="ECO:0007669"/>
    <property type="project" value="UniProtKB-SubCell"/>
</dbReference>
<dbReference type="PRINTS" id="PR00955">
    <property type="entry name" value="FLGMOTORFLIM"/>
</dbReference>
<dbReference type="GO" id="GO:0003774">
    <property type="term" value="F:cytoskeletal motor activity"/>
    <property type="evidence" value="ECO:0007669"/>
    <property type="project" value="InterPro"/>
</dbReference>
<keyword evidence="10" id="KW-0975">Bacterial flagellum</keyword>
<comment type="function">
    <text evidence="11">FliM is one of three proteins (FliG, FliN, FliM) that forms the rotor-mounted switch complex (C ring), located at the base of the basal body. This complex interacts with the CheY and CheZ chemotaxis proteins, in addition to contacting components of the motor that determine the direction of flagellar rotation.</text>
</comment>
<dbReference type="Pfam" id="PF02154">
    <property type="entry name" value="FliM"/>
    <property type="match status" value="1"/>
</dbReference>
<dbReference type="SUPFAM" id="SSF103039">
    <property type="entry name" value="CheC-like"/>
    <property type="match status" value="1"/>
</dbReference>
<keyword evidence="5" id="KW-1003">Cell membrane</keyword>
<dbReference type="CDD" id="cd17908">
    <property type="entry name" value="FliM"/>
    <property type="match status" value="1"/>
</dbReference>
<dbReference type="RefSeq" id="WP_108359732.1">
    <property type="nucleotide sequence ID" value="NZ_NESP01000001.1"/>
</dbReference>
<dbReference type="Gene3D" id="3.40.1550.10">
    <property type="entry name" value="CheC-like"/>
    <property type="match status" value="1"/>
</dbReference>
<dbReference type="InterPro" id="IPR001689">
    <property type="entry name" value="Flag_FliM"/>
</dbReference>
<dbReference type="PANTHER" id="PTHR30034:SF3">
    <property type="entry name" value="FLAGELLAR MOTOR SWITCH PROTEIN FLIM"/>
    <property type="match status" value="1"/>
</dbReference>
<comment type="caution">
    <text evidence="14">The sequence shown here is derived from an EMBL/GenBank/DDBJ whole genome shotgun (WGS) entry which is preliminary data.</text>
</comment>
<dbReference type="Pfam" id="PF01052">
    <property type="entry name" value="FliMN_C"/>
    <property type="match status" value="1"/>
</dbReference>
<evidence type="ECO:0000256" key="6">
    <source>
        <dbReference type="ARBA" id="ARBA00022500"/>
    </source>
</evidence>
<organism evidence="14 15">
    <name type="scientific">Limnohabitans curvus</name>
    <dbReference type="NCBI Taxonomy" id="323423"/>
    <lineage>
        <taxon>Bacteria</taxon>
        <taxon>Pseudomonadati</taxon>
        <taxon>Pseudomonadota</taxon>
        <taxon>Betaproteobacteria</taxon>
        <taxon>Burkholderiales</taxon>
        <taxon>Comamonadaceae</taxon>
        <taxon>Limnohabitans</taxon>
    </lineage>
</organism>
<sequence>MKSNLLSDEELAALSEGVRDGSIETDTGFNSSVRVRKHDLASEDSSLGVNVSSIDMINERFIRLFRLGLLEVLRTSPRVNPTRVQILKFGDYLKGLRAPLSVNMVRMNPLRGNSVIIIDPNVVFSSLDSFFGGFGKGVGELPPSRLFTPTETRIIKIILEVFFRSLTEAWGPLMPIECEHVSSEINPQFAQIADENDLVVLSRFEADATASGGKGFIDLVYPYATLKPVRELLSSRVQSGEGNEESDKKWRKDLAAAVGDAKLELQVTMGEIKTTLHHLNHLQEGDLLFFKKDDTALMSTDGVPAFHVNVGTRGSQVAVQIDHEHVHGKL</sequence>
<evidence type="ECO:0000313" key="14">
    <source>
        <dbReference type="EMBL" id="PUE59794.1"/>
    </source>
</evidence>
<name>A0A315EUU1_9BURK</name>
<evidence type="ECO:0000256" key="10">
    <source>
        <dbReference type="ARBA" id="ARBA00023143"/>
    </source>
</evidence>
<evidence type="ECO:0000256" key="7">
    <source>
        <dbReference type="ARBA" id="ARBA00022519"/>
    </source>
</evidence>
<keyword evidence="14" id="KW-0966">Cell projection</keyword>
<gene>
    <name evidence="14" type="ORF">B9Z44_09535</name>
</gene>
<accession>A0A315EUU1</accession>
<feature type="domain" description="Flagellar motor switch protein FliN-like C-terminal" evidence="13">
    <location>
        <begin position="258"/>
        <end position="323"/>
    </location>
</feature>
<dbReference type="AlphaFoldDB" id="A0A315EUU1"/>
<evidence type="ECO:0000256" key="5">
    <source>
        <dbReference type="ARBA" id="ARBA00022475"/>
    </source>
</evidence>
<proteinExistence type="inferred from homology"/>
<reference evidence="14 15" key="1">
    <citation type="submission" date="2017-04" db="EMBL/GenBank/DDBJ databases">
        <title>Unexpected and diverse lifestyles within the genus Limnohabitans.</title>
        <authorList>
            <person name="Kasalicky V."/>
            <person name="Mehrshad M."/>
            <person name="Andrei S.-A."/>
            <person name="Salcher M."/>
            <person name="Kratochvilova H."/>
            <person name="Simek K."/>
            <person name="Ghai R."/>
        </authorList>
    </citation>
    <scope>NUCLEOTIDE SEQUENCE [LARGE SCALE GENOMIC DNA]</scope>
    <source>
        <strain evidence="14 15">MWH-C5</strain>
    </source>
</reference>
<dbReference type="NCBIfam" id="TIGR01397">
    <property type="entry name" value="fliM_switch"/>
    <property type="match status" value="1"/>
</dbReference>
<dbReference type="GO" id="GO:0009425">
    <property type="term" value="C:bacterial-type flagellum basal body"/>
    <property type="evidence" value="ECO:0007669"/>
    <property type="project" value="UniProtKB-SubCell"/>
</dbReference>
<evidence type="ECO:0000256" key="9">
    <source>
        <dbReference type="ARBA" id="ARBA00023136"/>
    </source>
</evidence>
<evidence type="ECO:0000259" key="13">
    <source>
        <dbReference type="Pfam" id="PF01052"/>
    </source>
</evidence>
<keyword evidence="15" id="KW-1185">Reference proteome</keyword>
<keyword evidence="8" id="KW-0283">Flagellar rotation</keyword>
<dbReference type="GO" id="GO:0050918">
    <property type="term" value="P:positive chemotaxis"/>
    <property type="evidence" value="ECO:0007669"/>
    <property type="project" value="TreeGrafter"/>
</dbReference>
<evidence type="ECO:0000313" key="15">
    <source>
        <dbReference type="Proteomes" id="UP000251341"/>
    </source>
</evidence>
<keyword evidence="14" id="KW-0282">Flagellum</keyword>
<keyword evidence="9" id="KW-0472">Membrane</keyword>
<protein>
    <recommendedName>
        <fullName evidence="4 12">Flagellar motor switch protein FliM</fullName>
    </recommendedName>
</protein>
<dbReference type="EMBL" id="NESP01000001">
    <property type="protein sequence ID" value="PUE59794.1"/>
    <property type="molecule type" value="Genomic_DNA"/>
</dbReference>
<evidence type="ECO:0000256" key="3">
    <source>
        <dbReference type="ARBA" id="ARBA00011049"/>
    </source>
</evidence>
<dbReference type="Proteomes" id="UP000251341">
    <property type="component" value="Unassembled WGS sequence"/>
</dbReference>
<evidence type="ECO:0000256" key="8">
    <source>
        <dbReference type="ARBA" id="ARBA00022779"/>
    </source>
</evidence>